<evidence type="ECO:0008006" key="4">
    <source>
        <dbReference type="Google" id="ProtNLM"/>
    </source>
</evidence>
<gene>
    <name evidence="2" type="ORF">B0H17DRAFT_525803</name>
</gene>
<evidence type="ECO:0000313" key="3">
    <source>
        <dbReference type="Proteomes" id="UP001221757"/>
    </source>
</evidence>
<protein>
    <recommendedName>
        <fullName evidence="4">Secreted protein</fullName>
    </recommendedName>
</protein>
<feature type="signal peptide" evidence="1">
    <location>
        <begin position="1"/>
        <end position="20"/>
    </location>
</feature>
<feature type="chain" id="PRO_5042117961" description="Secreted protein" evidence="1">
    <location>
        <begin position="21"/>
        <end position="110"/>
    </location>
</feature>
<sequence>MTPLPVWSPLLLGVLVKVLADFTPRLFRKCSRIPTIFKRRKSFFLRGGHHFIHDDKGFLAEIFGFQRSSALHPHILQTGSLPPRVTGCNRRKLVPRDQGRGSRWPFLRLL</sequence>
<evidence type="ECO:0000313" key="2">
    <source>
        <dbReference type="EMBL" id="KAJ7707661.1"/>
    </source>
</evidence>
<dbReference type="EMBL" id="JARKIE010000005">
    <property type="protein sequence ID" value="KAJ7707661.1"/>
    <property type="molecule type" value="Genomic_DNA"/>
</dbReference>
<reference evidence="2" key="1">
    <citation type="submission" date="2023-03" db="EMBL/GenBank/DDBJ databases">
        <title>Massive genome expansion in bonnet fungi (Mycena s.s.) driven by repeated elements and novel gene families across ecological guilds.</title>
        <authorList>
            <consortium name="Lawrence Berkeley National Laboratory"/>
            <person name="Harder C.B."/>
            <person name="Miyauchi S."/>
            <person name="Viragh M."/>
            <person name="Kuo A."/>
            <person name="Thoen E."/>
            <person name="Andreopoulos B."/>
            <person name="Lu D."/>
            <person name="Skrede I."/>
            <person name="Drula E."/>
            <person name="Henrissat B."/>
            <person name="Morin E."/>
            <person name="Kohler A."/>
            <person name="Barry K."/>
            <person name="LaButti K."/>
            <person name="Morin E."/>
            <person name="Salamov A."/>
            <person name="Lipzen A."/>
            <person name="Mereny Z."/>
            <person name="Hegedus B."/>
            <person name="Baldrian P."/>
            <person name="Stursova M."/>
            <person name="Weitz H."/>
            <person name="Taylor A."/>
            <person name="Grigoriev I.V."/>
            <person name="Nagy L.G."/>
            <person name="Martin F."/>
            <person name="Kauserud H."/>
        </authorList>
    </citation>
    <scope>NUCLEOTIDE SEQUENCE</scope>
    <source>
        <strain evidence="2">CBHHK067</strain>
    </source>
</reference>
<dbReference type="Proteomes" id="UP001221757">
    <property type="component" value="Unassembled WGS sequence"/>
</dbReference>
<name>A0AAD7GXU0_MYCRO</name>
<keyword evidence="3" id="KW-1185">Reference proteome</keyword>
<keyword evidence="1" id="KW-0732">Signal</keyword>
<dbReference type="AlphaFoldDB" id="A0AAD7GXU0"/>
<comment type="caution">
    <text evidence="2">The sequence shown here is derived from an EMBL/GenBank/DDBJ whole genome shotgun (WGS) entry which is preliminary data.</text>
</comment>
<organism evidence="2 3">
    <name type="scientific">Mycena rosella</name>
    <name type="common">Pink bonnet</name>
    <name type="synonym">Agaricus rosellus</name>
    <dbReference type="NCBI Taxonomy" id="1033263"/>
    <lineage>
        <taxon>Eukaryota</taxon>
        <taxon>Fungi</taxon>
        <taxon>Dikarya</taxon>
        <taxon>Basidiomycota</taxon>
        <taxon>Agaricomycotina</taxon>
        <taxon>Agaricomycetes</taxon>
        <taxon>Agaricomycetidae</taxon>
        <taxon>Agaricales</taxon>
        <taxon>Marasmiineae</taxon>
        <taxon>Mycenaceae</taxon>
        <taxon>Mycena</taxon>
    </lineage>
</organism>
<accession>A0AAD7GXU0</accession>
<evidence type="ECO:0000256" key="1">
    <source>
        <dbReference type="SAM" id="SignalP"/>
    </source>
</evidence>
<proteinExistence type="predicted"/>